<dbReference type="SUPFAM" id="SSF56112">
    <property type="entry name" value="Protein kinase-like (PK-like)"/>
    <property type="match status" value="1"/>
</dbReference>
<evidence type="ECO:0000256" key="17">
    <source>
        <dbReference type="ARBA" id="ARBA00023136"/>
    </source>
</evidence>
<dbReference type="PROSITE" id="PS50853">
    <property type="entry name" value="FN3"/>
    <property type="match status" value="2"/>
</dbReference>
<dbReference type="InterPro" id="IPR011641">
    <property type="entry name" value="Tyr-kin_ephrin_A/B_rcpt-like"/>
</dbReference>
<feature type="domain" description="Protein kinase" evidence="28">
    <location>
        <begin position="593"/>
        <end position="856"/>
    </location>
</feature>
<keyword evidence="21" id="KW-0966">Cell projection</keyword>
<dbReference type="Gene3D" id="2.60.40.10">
    <property type="entry name" value="Immunoglobulins"/>
    <property type="match status" value="2"/>
</dbReference>
<dbReference type="PROSITE" id="PS00790">
    <property type="entry name" value="RECEPTOR_TYR_KIN_V_1"/>
    <property type="match status" value="1"/>
</dbReference>
<evidence type="ECO:0000256" key="16">
    <source>
        <dbReference type="ARBA" id="ARBA00022989"/>
    </source>
</evidence>
<dbReference type="InterPro" id="IPR050449">
    <property type="entry name" value="Ephrin_rcpt_TKs"/>
</dbReference>
<feature type="domain" description="Fibronectin type-III" evidence="30">
    <location>
        <begin position="410"/>
        <end position="505"/>
    </location>
</feature>
<dbReference type="Pfam" id="PF07699">
    <property type="entry name" value="Ephrin_rec_like"/>
    <property type="match status" value="1"/>
</dbReference>
<dbReference type="Gene3D" id="2.10.50.10">
    <property type="entry name" value="Tumor Necrosis Factor Receptor, subunit A, domain 2"/>
    <property type="match status" value="1"/>
</dbReference>
<evidence type="ECO:0000256" key="2">
    <source>
        <dbReference type="ARBA" id="ARBA00004251"/>
    </source>
</evidence>
<evidence type="ECO:0000256" key="4">
    <source>
        <dbReference type="ARBA" id="ARBA00011902"/>
    </source>
</evidence>
<dbReference type="CDD" id="cd00063">
    <property type="entry name" value="FN3"/>
    <property type="match status" value="2"/>
</dbReference>
<dbReference type="SUPFAM" id="SSF49265">
    <property type="entry name" value="Fibronectin type III"/>
    <property type="match status" value="1"/>
</dbReference>
<keyword evidence="7" id="KW-0808">Transferase</keyword>
<reference evidence="32" key="1">
    <citation type="submission" date="2020-07" db="EMBL/GenBank/DDBJ databases">
        <title>A long reads based de novo assembly of the rainbow trout Arlee double haploid line genome.</title>
        <authorList>
            <person name="Gao G."/>
            <person name="Palti Y."/>
        </authorList>
    </citation>
    <scope>NUCLEOTIDE SEQUENCE [LARGE SCALE GENOMIC DNA]</scope>
</reference>
<evidence type="ECO:0000256" key="3">
    <source>
        <dbReference type="ARBA" id="ARBA00004279"/>
    </source>
</evidence>
<evidence type="ECO:0000256" key="22">
    <source>
        <dbReference type="PIRSR" id="PIRSR000666-1"/>
    </source>
</evidence>
<dbReference type="Gene3D" id="2.60.120.260">
    <property type="entry name" value="Galactose-binding domain-like"/>
    <property type="match status" value="1"/>
</dbReference>
<feature type="signal peptide" evidence="27">
    <location>
        <begin position="1"/>
        <end position="23"/>
    </location>
</feature>
<keyword evidence="33" id="KW-1185">Reference proteome</keyword>
<dbReference type="PANTHER" id="PTHR46877">
    <property type="entry name" value="EPH RECEPTOR A5"/>
    <property type="match status" value="1"/>
</dbReference>
<feature type="domain" description="Fibronectin type-III" evidence="30">
    <location>
        <begin position="299"/>
        <end position="409"/>
    </location>
</feature>
<dbReference type="EC" id="2.7.10.1" evidence="4"/>
<dbReference type="InterPro" id="IPR013783">
    <property type="entry name" value="Ig-like_fold"/>
</dbReference>
<dbReference type="Pfam" id="PF00041">
    <property type="entry name" value="fn3"/>
    <property type="match status" value="2"/>
</dbReference>
<dbReference type="AlphaFoldDB" id="A0A8C7Q2Q0"/>
<gene>
    <name evidence="32" type="primary">LOC110524404</name>
</gene>
<dbReference type="PROSITE" id="PS00107">
    <property type="entry name" value="PROTEIN_KINASE_ATP"/>
    <property type="match status" value="1"/>
</dbReference>
<feature type="disulfide bond" evidence="24">
    <location>
        <begin position="37"/>
        <end position="160"/>
    </location>
</feature>
<dbReference type="Proteomes" id="UP000694395">
    <property type="component" value="Chromosome 5"/>
</dbReference>
<evidence type="ECO:0000256" key="12">
    <source>
        <dbReference type="ARBA" id="ARBA00022777"/>
    </source>
</evidence>
<dbReference type="InterPro" id="IPR020635">
    <property type="entry name" value="Tyr_kinase_cat_dom"/>
</dbReference>
<dbReference type="InterPro" id="IPR003961">
    <property type="entry name" value="FN3_dom"/>
</dbReference>
<dbReference type="GO" id="GO:0005524">
    <property type="term" value="F:ATP binding"/>
    <property type="evidence" value="ECO:0007669"/>
    <property type="project" value="UniProtKB-UniRule"/>
</dbReference>
<dbReference type="GO" id="GO:0005005">
    <property type="term" value="F:transmembrane-ephrin receptor activity"/>
    <property type="evidence" value="ECO:0007669"/>
    <property type="project" value="TreeGrafter"/>
</dbReference>
<feature type="active site" description="Proton acceptor" evidence="22">
    <location>
        <position position="718"/>
    </location>
</feature>
<keyword evidence="8 26" id="KW-0812">Transmembrane</keyword>
<dbReference type="Pfam" id="PF25599">
    <property type="entry name" value="Ephrin_CRD"/>
    <property type="match status" value="1"/>
</dbReference>
<dbReference type="SUPFAM" id="SSF49785">
    <property type="entry name" value="Galactose-binding domain-like"/>
    <property type="match status" value="1"/>
</dbReference>
<organism evidence="32 33">
    <name type="scientific">Oncorhynchus mykiss</name>
    <name type="common">Rainbow trout</name>
    <name type="synonym">Salmo gairdneri</name>
    <dbReference type="NCBI Taxonomy" id="8022"/>
    <lineage>
        <taxon>Eukaryota</taxon>
        <taxon>Metazoa</taxon>
        <taxon>Chordata</taxon>
        <taxon>Craniata</taxon>
        <taxon>Vertebrata</taxon>
        <taxon>Euteleostomi</taxon>
        <taxon>Actinopterygii</taxon>
        <taxon>Neopterygii</taxon>
        <taxon>Teleostei</taxon>
        <taxon>Protacanthopterygii</taxon>
        <taxon>Salmoniformes</taxon>
        <taxon>Salmonidae</taxon>
        <taxon>Salmoninae</taxon>
        <taxon>Oncorhynchus</taxon>
    </lineage>
</organism>
<dbReference type="Gene3D" id="2.60.40.1770">
    <property type="entry name" value="ephrin a2 ectodomain"/>
    <property type="match status" value="1"/>
</dbReference>
<keyword evidence="19" id="KW-0675">Receptor</keyword>
<evidence type="ECO:0000256" key="14">
    <source>
        <dbReference type="ARBA" id="ARBA00022889"/>
    </source>
</evidence>
<dbReference type="InterPro" id="IPR013761">
    <property type="entry name" value="SAM/pointed_sf"/>
</dbReference>
<dbReference type="Gene3D" id="1.10.510.10">
    <property type="entry name" value="Transferase(Phosphotransferase) domain 1"/>
    <property type="match status" value="1"/>
</dbReference>
<dbReference type="PROSITE" id="PS00791">
    <property type="entry name" value="RECEPTOR_TYR_KIN_V_2"/>
    <property type="match status" value="1"/>
</dbReference>
<keyword evidence="18" id="KW-0829">Tyrosine-protein kinase</keyword>
<dbReference type="InterPro" id="IPR000719">
    <property type="entry name" value="Prot_kinase_dom"/>
</dbReference>
<dbReference type="GeneTree" id="ENSGT00940000155297"/>
<dbReference type="PROSITE" id="PS51550">
    <property type="entry name" value="EPH_LBD"/>
    <property type="match status" value="1"/>
</dbReference>
<keyword evidence="10 23" id="KW-0547">Nucleotide-binding</keyword>
<evidence type="ECO:0000256" key="27">
    <source>
        <dbReference type="SAM" id="SignalP"/>
    </source>
</evidence>
<proteinExistence type="predicted"/>
<feature type="binding site" evidence="23">
    <location>
        <begin position="599"/>
        <end position="607"/>
    </location>
    <ligand>
        <name>ATP</name>
        <dbReference type="ChEBI" id="CHEBI:30616"/>
    </ligand>
</feature>
<dbReference type="Pfam" id="PF07714">
    <property type="entry name" value="PK_Tyr_Ser-Thr"/>
    <property type="match status" value="1"/>
</dbReference>
<dbReference type="SMART" id="SM00060">
    <property type="entry name" value="FN3"/>
    <property type="match status" value="2"/>
</dbReference>
<keyword evidence="11" id="KW-0967">Endosome</keyword>
<accession>A0A8C7Q2Q0</accession>
<dbReference type="PANTHER" id="PTHR46877:SF17">
    <property type="entry name" value="EPHRIN TYPE-B RECEPTOR 1"/>
    <property type="match status" value="1"/>
</dbReference>
<dbReference type="InterPro" id="IPR036116">
    <property type="entry name" value="FN3_sf"/>
</dbReference>
<keyword evidence="24" id="KW-1015">Disulfide bond</keyword>
<evidence type="ECO:0000259" key="31">
    <source>
        <dbReference type="PROSITE" id="PS51550"/>
    </source>
</evidence>
<dbReference type="GO" id="GO:0007411">
    <property type="term" value="P:axon guidance"/>
    <property type="evidence" value="ECO:0007669"/>
    <property type="project" value="TreeGrafter"/>
</dbReference>
<dbReference type="InterPro" id="IPR011009">
    <property type="entry name" value="Kinase-like_dom_sf"/>
</dbReference>
<comment type="subcellular location">
    <subcellularLocation>
        <location evidence="2">Cell membrane</location>
        <topology evidence="2">Single-pass type I membrane protein</topology>
    </subcellularLocation>
    <subcellularLocation>
        <location evidence="3">Cell projection</location>
        <location evidence="3">Dendrite</location>
    </subcellularLocation>
    <subcellularLocation>
        <location evidence="1">Early endosome membrane</location>
    </subcellularLocation>
</comment>
<dbReference type="InterPro" id="IPR008266">
    <property type="entry name" value="Tyr_kinase_AS"/>
</dbReference>
<evidence type="ECO:0000256" key="15">
    <source>
        <dbReference type="ARBA" id="ARBA00022902"/>
    </source>
</evidence>
<feature type="disulfide bond" evidence="24">
    <location>
        <begin position="72"/>
        <end position="82"/>
    </location>
</feature>
<evidence type="ECO:0000259" key="29">
    <source>
        <dbReference type="PROSITE" id="PS50105"/>
    </source>
</evidence>
<dbReference type="InterPro" id="IPR017441">
    <property type="entry name" value="Protein_kinase_ATP_BS"/>
</dbReference>
<dbReference type="SUPFAM" id="SSF57184">
    <property type="entry name" value="Growth factor receptor domain"/>
    <property type="match status" value="1"/>
</dbReference>
<feature type="domain" description="SAM" evidence="29">
    <location>
        <begin position="885"/>
        <end position="949"/>
    </location>
</feature>
<keyword evidence="15" id="KW-0524">Neurogenesis</keyword>
<keyword evidence="6" id="KW-0597">Phosphoprotein</keyword>
<name>A0A8C7Q2Q0_ONCMY</name>
<dbReference type="CDD" id="cd05065">
    <property type="entry name" value="PTKc_EphR_B"/>
    <property type="match status" value="1"/>
</dbReference>
<evidence type="ECO:0000256" key="19">
    <source>
        <dbReference type="ARBA" id="ARBA00023170"/>
    </source>
</evidence>
<feature type="transmembrane region" description="Helical" evidence="26">
    <location>
        <begin position="518"/>
        <end position="540"/>
    </location>
</feature>
<keyword evidence="20" id="KW-0325">Glycoprotein</keyword>
<evidence type="ECO:0000256" key="26">
    <source>
        <dbReference type="SAM" id="Phobius"/>
    </source>
</evidence>
<dbReference type="InterPro" id="IPR016257">
    <property type="entry name" value="Tyr_kinase_ephrin_rcpt"/>
</dbReference>
<sequence length="958" mass="107254">MGHLSVVDWLCLSGLWAWEEVSGYDENLNTIRTYQVCNVFEPSQNNWLLTTFIDRRGAQRVYVEMRFTVRDCSSIPSVPGSCKETFNLYYYETDSVIATTKGTSFWMEAPYLKVDTIAADESFSQVDFGGRLMKVNTEVRSFGPLSRNGFYLAFQDYGACMSLLSVRVFHKKCPSVVQNFAIFPETMTGAESTSLVIARGTCIANSEEVDVPIKLYCNGDGEWMVPIGSCTCKAGFEPDNGNVCRACPQGTFKSNQGPGLCLQCPPNSRSTVEAATICGCRNGYYRGDMDLPEASCTSVPSGPRNVISIVNETSVILEWHPPRETGARDDVTYNIVCRKCRADRPLCSHCDDNVEYVPRQQGLTETRVFISNLWAHTPYAFEIHAINGVTNKSPYPAQHVSINITTNQAAPSMVPIMHQVSSTMKSFTLSWPQPEQPNGIILDYELRYYEKDHTELNSTMVRSQTNTARVEGLRPSIMYVVQVRARTVAGFGKYSSKQCFQTLTDDEYKSELREQLPLIAGSAAAGVVFLVSLVAISIVCSRKRSYMKETIYSDKLQHYSTGRGIKIYIDPFTYEDPNEAVREFAKEIDVSCVKIEEVIGAGEFGEVYKGRLKPAGKRELYVAIKTLKAGYVEKQRRDFLSEASIMGQFDHPNIIRLEGVVTKSRPVMIITEFMENGALDSFLRQNDGQFTVIQLVGMMRGIAAGMKYLAEMNYVHRDLAARNILVNSNLVCKVSDFGLSRYLQDDTSDPTYTSSLGGKIPVRWTAPEAIAYRKFTSASDVWSYGIVMWEVMSFGERPYWDMSNQDVINAIEQDYRLPPPMDCPTALHQLMLDCWQKDRNARPKFPDIVNTLDKMMRNPTSLKAVATITAVPSQPLLGRSIPDFTTFTSVEDWLGAIKMGQYRDTFLGSGFTSLPLVAQITSEDLLRIGVTLAGHQKKILSSVQSMRDQMAQSPNSMA</sequence>
<evidence type="ECO:0000256" key="8">
    <source>
        <dbReference type="ARBA" id="ARBA00022692"/>
    </source>
</evidence>
<dbReference type="InterPro" id="IPR001660">
    <property type="entry name" value="SAM"/>
</dbReference>
<dbReference type="GO" id="GO:0005886">
    <property type="term" value="C:plasma membrane"/>
    <property type="evidence" value="ECO:0007669"/>
    <property type="project" value="UniProtKB-SubCell"/>
</dbReference>
<evidence type="ECO:0000259" key="28">
    <source>
        <dbReference type="PROSITE" id="PS50011"/>
    </source>
</evidence>
<protein>
    <recommendedName>
        <fullName evidence="4">receptor protein-tyrosine kinase</fullName>
        <ecNumber evidence="4">2.7.10.1</ecNumber>
    </recommendedName>
</protein>
<evidence type="ECO:0000256" key="5">
    <source>
        <dbReference type="ARBA" id="ARBA00022475"/>
    </source>
</evidence>
<evidence type="ECO:0000256" key="7">
    <source>
        <dbReference type="ARBA" id="ARBA00022679"/>
    </source>
</evidence>
<dbReference type="Pfam" id="PF14575">
    <property type="entry name" value="EphA2_TM"/>
    <property type="match status" value="1"/>
</dbReference>
<evidence type="ECO:0000256" key="11">
    <source>
        <dbReference type="ARBA" id="ARBA00022753"/>
    </source>
</evidence>
<evidence type="ECO:0000256" key="23">
    <source>
        <dbReference type="PIRSR" id="PIRSR000666-2"/>
    </source>
</evidence>
<evidence type="ECO:0000259" key="30">
    <source>
        <dbReference type="PROSITE" id="PS50853"/>
    </source>
</evidence>
<keyword evidence="14" id="KW-0130">Cell adhesion</keyword>
<dbReference type="InterPro" id="IPR001426">
    <property type="entry name" value="Tyr_kinase_rcpt_V_CS"/>
</dbReference>
<evidence type="ECO:0000256" key="25">
    <source>
        <dbReference type="PROSITE-ProRule" id="PRU10141"/>
    </source>
</evidence>
<keyword evidence="12" id="KW-0418">Kinase</keyword>
<evidence type="ECO:0000313" key="32">
    <source>
        <dbReference type="Ensembl" id="ENSOMYP00000030129.2"/>
    </source>
</evidence>
<dbReference type="Gene3D" id="1.10.150.50">
    <property type="entry name" value="Transcription Factor, Ets-1"/>
    <property type="match status" value="1"/>
</dbReference>
<evidence type="ECO:0000256" key="13">
    <source>
        <dbReference type="ARBA" id="ARBA00022840"/>
    </source>
</evidence>
<evidence type="ECO:0000256" key="1">
    <source>
        <dbReference type="ARBA" id="ARBA00004146"/>
    </source>
</evidence>
<dbReference type="SMART" id="SM01411">
    <property type="entry name" value="Ephrin_rec_like"/>
    <property type="match status" value="1"/>
</dbReference>
<dbReference type="InterPro" id="IPR009030">
    <property type="entry name" value="Growth_fac_rcpt_cys_sf"/>
</dbReference>
<dbReference type="SMART" id="SM00219">
    <property type="entry name" value="TyrKc"/>
    <property type="match status" value="1"/>
</dbReference>
<dbReference type="InterPro" id="IPR001245">
    <property type="entry name" value="Ser-Thr/Tyr_kinase_cat_dom"/>
</dbReference>
<evidence type="ECO:0000256" key="9">
    <source>
        <dbReference type="ARBA" id="ARBA00022737"/>
    </source>
</evidence>
<dbReference type="Pfam" id="PF01404">
    <property type="entry name" value="Ephrin_lbd"/>
    <property type="match status" value="1"/>
</dbReference>
<evidence type="ECO:0000256" key="24">
    <source>
        <dbReference type="PIRSR" id="PIRSR000666-3"/>
    </source>
</evidence>
<evidence type="ECO:0000256" key="10">
    <source>
        <dbReference type="ARBA" id="ARBA00022741"/>
    </source>
</evidence>
<dbReference type="GO" id="GO:0031901">
    <property type="term" value="C:early endosome membrane"/>
    <property type="evidence" value="ECO:0007669"/>
    <property type="project" value="UniProtKB-SubCell"/>
</dbReference>
<feature type="chain" id="PRO_5045270796" description="receptor protein-tyrosine kinase" evidence="27">
    <location>
        <begin position="24"/>
        <end position="958"/>
    </location>
</feature>
<keyword evidence="27" id="KW-0732">Signal</keyword>
<dbReference type="Ensembl" id="ENSOMYT00000032856.2">
    <property type="protein sequence ID" value="ENSOMYP00000030129.2"/>
    <property type="gene ID" value="ENSOMYG00000013852.2"/>
</dbReference>
<dbReference type="InterPro" id="IPR042819">
    <property type="entry name" value="EphB1_SAM"/>
</dbReference>
<keyword evidence="13 23" id="KW-0067">ATP-binding</keyword>
<feature type="domain" description="Eph LBD" evidence="31">
    <location>
        <begin position="1"/>
        <end position="178"/>
    </location>
</feature>
<dbReference type="SUPFAM" id="SSF47769">
    <property type="entry name" value="SAM/Pointed domain"/>
    <property type="match status" value="1"/>
</dbReference>
<dbReference type="CDD" id="cd09551">
    <property type="entry name" value="SAM_EPH-B1"/>
    <property type="match status" value="1"/>
</dbReference>
<dbReference type="PROSITE" id="PS00109">
    <property type="entry name" value="PROTEIN_KINASE_TYR"/>
    <property type="match status" value="1"/>
</dbReference>
<dbReference type="GO" id="GO:0007155">
    <property type="term" value="P:cell adhesion"/>
    <property type="evidence" value="ECO:0007669"/>
    <property type="project" value="UniProtKB-KW"/>
</dbReference>
<dbReference type="InterPro" id="IPR027936">
    <property type="entry name" value="Eph_TM"/>
</dbReference>
<dbReference type="InterPro" id="IPR001090">
    <property type="entry name" value="Ephrin_rcpt_lig-bd_dom"/>
</dbReference>
<evidence type="ECO:0000256" key="18">
    <source>
        <dbReference type="ARBA" id="ARBA00023137"/>
    </source>
</evidence>
<dbReference type="PROSITE" id="PS50011">
    <property type="entry name" value="PROTEIN_KINASE_DOM"/>
    <property type="match status" value="1"/>
</dbReference>
<keyword evidence="5" id="KW-1003">Cell membrane</keyword>
<dbReference type="SMART" id="SM00615">
    <property type="entry name" value="EPH_lbd"/>
    <property type="match status" value="1"/>
</dbReference>
<dbReference type="PRINTS" id="PR00109">
    <property type="entry name" value="TYRKINASE"/>
</dbReference>
<dbReference type="GO" id="GO:0030425">
    <property type="term" value="C:dendrite"/>
    <property type="evidence" value="ECO:0007669"/>
    <property type="project" value="UniProtKB-SubCell"/>
</dbReference>
<reference evidence="32" key="3">
    <citation type="submission" date="2025-09" db="UniProtKB">
        <authorList>
            <consortium name="Ensembl"/>
        </authorList>
    </citation>
    <scope>IDENTIFICATION</scope>
</reference>
<keyword evidence="9" id="KW-0677">Repeat</keyword>
<reference evidence="32" key="2">
    <citation type="submission" date="2025-08" db="UniProtKB">
        <authorList>
            <consortium name="Ensembl"/>
        </authorList>
    </citation>
    <scope>IDENTIFICATION</scope>
</reference>
<dbReference type="PIRSF" id="PIRSF000666">
    <property type="entry name" value="TyrPK_ephrin_receptor"/>
    <property type="match status" value="1"/>
</dbReference>
<evidence type="ECO:0000256" key="21">
    <source>
        <dbReference type="ARBA" id="ARBA00023273"/>
    </source>
</evidence>
<feature type="binding site" evidence="23 25">
    <location>
        <position position="625"/>
    </location>
    <ligand>
        <name>ATP</name>
        <dbReference type="ChEBI" id="CHEBI:30616"/>
    </ligand>
</feature>
<evidence type="ECO:0000313" key="33">
    <source>
        <dbReference type="Proteomes" id="UP000694395"/>
    </source>
</evidence>
<evidence type="ECO:0000256" key="20">
    <source>
        <dbReference type="ARBA" id="ARBA00023180"/>
    </source>
</evidence>
<dbReference type="SMART" id="SM00454">
    <property type="entry name" value="SAM"/>
    <property type="match status" value="1"/>
</dbReference>
<dbReference type="InterPro" id="IPR008979">
    <property type="entry name" value="Galactose-bd-like_sf"/>
</dbReference>
<keyword evidence="16 26" id="KW-1133">Transmembrane helix</keyword>
<dbReference type="Gene3D" id="3.30.200.20">
    <property type="entry name" value="Phosphorylase Kinase, domain 1"/>
    <property type="match status" value="1"/>
</dbReference>
<dbReference type="PROSITE" id="PS50105">
    <property type="entry name" value="SAM_DOMAIN"/>
    <property type="match status" value="1"/>
</dbReference>
<evidence type="ECO:0000256" key="6">
    <source>
        <dbReference type="ARBA" id="ARBA00022553"/>
    </source>
</evidence>
<keyword evidence="17 26" id="KW-0472">Membrane</keyword>
<dbReference type="Pfam" id="PF07647">
    <property type="entry name" value="SAM_2"/>
    <property type="match status" value="1"/>
</dbReference>